<keyword evidence="12" id="KW-1185">Reference proteome</keyword>
<comment type="pathway">
    <text evidence="9">Metabolic intermediate biosynthesis; acetyl-CoA biosynthesis; acetyl-CoA from acetate: step 1/2.</text>
</comment>
<feature type="active site" description="Proton donor/acceptor" evidence="9">
    <location>
        <position position="150"/>
    </location>
</feature>
<keyword evidence="6 9" id="KW-0418">Kinase</keyword>
<dbReference type="GO" id="GO:0008776">
    <property type="term" value="F:acetate kinase activity"/>
    <property type="evidence" value="ECO:0007669"/>
    <property type="project" value="UniProtKB-UniRule"/>
</dbReference>
<dbReference type="GO" id="GO:0005829">
    <property type="term" value="C:cytosol"/>
    <property type="evidence" value="ECO:0007669"/>
    <property type="project" value="TreeGrafter"/>
</dbReference>
<comment type="cofactor">
    <cofactor evidence="9">
        <name>Mg(2+)</name>
        <dbReference type="ChEBI" id="CHEBI:18420"/>
    </cofactor>
    <cofactor evidence="9">
        <name>Mn(2+)</name>
        <dbReference type="ChEBI" id="CHEBI:29035"/>
    </cofactor>
    <text evidence="9">Mg(2+). Can also accept Mn(2+).</text>
</comment>
<evidence type="ECO:0000256" key="7">
    <source>
        <dbReference type="ARBA" id="ARBA00022840"/>
    </source>
</evidence>
<dbReference type="Proteomes" id="UP000266934">
    <property type="component" value="Chromosome"/>
</dbReference>
<dbReference type="EMBL" id="AP018907">
    <property type="protein sequence ID" value="BBF93040.1"/>
    <property type="molecule type" value="Genomic_DNA"/>
</dbReference>
<dbReference type="PROSITE" id="PS01076">
    <property type="entry name" value="ACETATE_KINASE_2"/>
    <property type="match status" value="1"/>
</dbReference>
<evidence type="ECO:0000256" key="5">
    <source>
        <dbReference type="ARBA" id="ARBA00022741"/>
    </source>
</evidence>
<evidence type="ECO:0000256" key="3">
    <source>
        <dbReference type="ARBA" id="ARBA00022679"/>
    </source>
</evidence>
<dbReference type="InterPro" id="IPR000890">
    <property type="entry name" value="Aliphatic_acid_kin_short-chain"/>
</dbReference>
<dbReference type="CDD" id="cd24010">
    <property type="entry name" value="ASKHA_NBD_AcK_PK"/>
    <property type="match status" value="1"/>
</dbReference>
<keyword evidence="4 9" id="KW-0479">Metal-binding</keyword>
<keyword evidence="5 9" id="KW-0547">Nucleotide-binding</keyword>
<keyword evidence="3 9" id="KW-0808">Transferase</keyword>
<organism evidence="11 12">
    <name type="scientific">Blastochloris tepida</name>
    <dbReference type="NCBI Taxonomy" id="2233851"/>
    <lineage>
        <taxon>Bacteria</taxon>
        <taxon>Pseudomonadati</taxon>
        <taxon>Pseudomonadota</taxon>
        <taxon>Alphaproteobacteria</taxon>
        <taxon>Hyphomicrobiales</taxon>
        <taxon>Blastochloridaceae</taxon>
        <taxon>Blastochloris</taxon>
    </lineage>
</organism>
<dbReference type="GO" id="GO:0000287">
    <property type="term" value="F:magnesium ion binding"/>
    <property type="evidence" value="ECO:0007669"/>
    <property type="project" value="UniProtKB-UniRule"/>
</dbReference>
<dbReference type="KEGG" id="blag:BLTE_17250"/>
<dbReference type="GO" id="GO:0005524">
    <property type="term" value="F:ATP binding"/>
    <property type="evidence" value="ECO:0007669"/>
    <property type="project" value="UniProtKB-KW"/>
</dbReference>
<dbReference type="PRINTS" id="PR00471">
    <property type="entry name" value="ACETATEKNASE"/>
</dbReference>
<dbReference type="PIRSF" id="PIRSF000722">
    <property type="entry name" value="Acetate_prop_kin"/>
    <property type="match status" value="1"/>
</dbReference>
<feature type="binding site" evidence="9">
    <location>
        <begin position="283"/>
        <end position="285"/>
    </location>
    <ligand>
        <name>ATP</name>
        <dbReference type="ChEBI" id="CHEBI:30616"/>
    </ligand>
</feature>
<comment type="catalytic activity">
    <reaction evidence="9">
        <text>acetate + ATP = acetyl phosphate + ADP</text>
        <dbReference type="Rhea" id="RHEA:11352"/>
        <dbReference type="ChEBI" id="CHEBI:22191"/>
        <dbReference type="ChEBI" id="CHEBI:30089"/>
        <dbReference type="ChEBI" id="CHEBI:30616"/>
        <dbReference type="ChEBI" id="CHEBI:456216"/>
        <dbReference type="EC" id="2.7.2.1"/>
    </reaction>
</comment>
<dbReference type="InterPro" id="IPR004372">
    <property type="entry name" value="Ac/propionate_kinase"/>
</dbReference>
<feature type="binding site" evidence="9">
    <location>
        <position position="93"/>
    </location>
    <ligand>
        <name>substrate</name>
    </ligand>
</feature>
<dbReference type="AlphaFoldDB" id="A0A348G0F7"/>
<feature type="binding site" evidence="9">
    <location>
        <begin position="208"/>
        <end position="212"/>
    </location>
    <ligand>
        <name>ATP</name>
        <dbReference type="ChEBI" id="CHEBI:30616"/>
    </ligand>
</feature>
<dbReference type="UniPathway" id="UPA00340">
    <property type="reaction ID" value="UER00458"/>
</dbReference>
<comment type="similarity">
    <text evidence="1 9 10">Belongs to the acetokinase family.</text>
</comment>
<comment type="subunit">
    <text evidence="9">Homodimer.</text>
</comment>
<protein>
    <recommendedName>
        <fullName evidence="9">Acetate kinase</fullName>
        <ecNumber evidence="9">2.7.2.1</ecNumber>
    </recommendedName>
    <alternativeName>
        <fullName evidence="9">Acetokinase</fullName>
    </alternativeName>
</protein>
<keyword evidence="8 9" id="KW-0460">Magnesium</keyword>
<evidence type="ECO:0000313" key="12">
    <source>
        <dbReference type="Proteomes" id="UP000266934"/>
    </source>
</evidence>
<sequence length="401" mass="42645">MTGVVLTINAGSSSIKFSVFEAAAHPQCRLIGQIEGLGASVHCKAVDGARKPLIDRVWPAGEGPDSHAAALAEIIGWLEEELPGVRVEGVGHRIVHGGRDHTKPVLIDDALVADLARLTPLAPLHQPHNLAGVAAAREHFPDAPQVACFDTAFHRTQAFVAESYALPRSYYEEGVRRYGFHGLSYEYVGRRLSEIAPLEAAGRVIIAHLGNGCSMAAVKGGRSVATTLGFSSLDGVPMGTRCGQIDPGVLFYLIDQKGMSTKEVADLLFRNSGLKGMSGLSHDLRVLETSDDPQAKDAIEHFVYRVRRETGSLAAALGGVDALVFTAGIGENAARVRARILGGLQWLGVTLDPAANDRNQTVISSADSKVKVFVIPTDEEAMIARHTIHLLGLGVPGRLIA</sequence>
<evidence type="ECO:0000256" key="6">
    <source>
        <dbReference type="ARBA" id="ARBA00022777"/>
    </source>
</evidence>
<feature type="site" description="Transition state stabilizer" evidence="9">
    <location>
        <position position="241"/>
    </location>
</feature>
<dbReference type="OrthoDB" id="9802453at2"/>
<dbReference type="NCBIfam" id="TIGR00016">
    <property type="entry name" value="ackA"/>
    <property type="match status" value="1"/>
</dbReference>
<feature type="binding site" evidence="9">
    <location>
        <position position="9"/>
    </location>
    <ligand>
        <name>Mg(2+)</name>
        <dbReference type="ChEBI" id="CHEBI:18420"/>
    </ligand>
</feature>
<evidence type="ECO:0000256" key="8">
    <source>
        <dbReference type="ARBA" id="ARBA00022842"/>
    </source>
</evidence>
<dbReference type="GO" id="GO:0006085">
    <property type="term" value="P:acetyl-CoA biosynthetic process"/>
    <property type="evidence" value="ECO:0007669"/>
    <property type="project" value="UniProtKB-UniRule"/>
</dbReference>
<dbReference type="EC" id="2.7.2.1" evidence="9"/>
<feature type="binding site" evidence="9">
    <location>
        <begin position="328"/>
        <end position="332"/>
    </location>
    <ligand>
        <name>ATP</name>
        <dbReference type="ChEBI" id="CHEBI:30616"/>
    </ligand>
</feature>
<feature type="binding site" evidence="9">
    <location>
        <position position="16"/>
    </location>
    <ligand>
        <name>ATP</name>
        <dbReference type="ChEBI" id="CHEBI:30616"/>
    </ligand>
</feature>
<dbReference type="PANTHER" id="PTHR21060:SF21">
    <property type="entry name" value="ACETATE KINASE"/>
    <property type="match status" value="1"/>
</dbReference>
<keyword evidence="7 9" id="KW-0067">ATP-binding</keyword>
<accession>A0A348G0F7</accession>
<dbReference type="InterPro" id="IPR043129">
    <property type="entry name" value="ATPase_NBD"/>
</dbReference>
<dbReference type="Pfam" id="PF00871">
    <property type="entry name" value="Acetate_kinase"/>
    <property type="match status" value="1"/>
</dbReference>
<comment type="function">
    <text evidence="9">Catalyzes the formation of acetyl phosphate from acetate and ATP. Can also catalyze the reverse reaction.</text>
</comment>
<evidence type="ECO:0000256" key="9">
    <source>
        <dbReference type="HAMAP-Rule" id="MF_00020"/>
    </source>
</evidence>
<dbReference type="InterPro" id="IPR023865">
    <property type="entry name" value="Aliphatic_acid_kinase_CS"/>
</dbReference>
<gene>
    <name evidence="11" type="primary">ackA_1</name>
    <name evidence="9" type="synonym">ackA</name>
    <name evidence="11" type="ORF">BLTE_17250</name>
</gene>
<comment type="subcellular location">
    <subcellularLocation>
        <location evidence="9">Cytoplasm</location>
    </subcellularLocation>
</comment>
<dbReference type="Gene3D" id="3.30.420.40">
    <property type="match status" value="2"/>
</dbReference>
<dbReference type="GO" id="GO:0006083">
    <property type="term" value="P:acetate metabolic process"/>
    <property type="evidence" value="ECO:0007669"/>
    <property type="project" value="TreeGrafter"/>
</dbReference>
<feature type="site" description="Transition state stabilizer" evidence="9">
    <location>
        <position position="181"/>
    </location>
</feature>
<dbReference type="PANTHER" id="PTHR21060">
    <property type="entry name" value="ACETATE KINASE"/>
    <property type="match status" value="1"/>
</dbReference>
<dbReference type="RefSeq" id="WP_126399353.1">
    <property type="nucleotide sequence ID" value="NZ_AP018907.1"/>
</dbReference>
<evidence type="ECO:0000256" key="1">
    <source>
        <dbReference type="ARBA" id="ARBA00008748"/>
    </source>
</evidence>
<reference evidence="11 12" key="1">
    <citation type="submission" date="2018-08" db="EMBL/GenBank/DDBJ databases">
        <title>Complete genome sequencing of Blastochloris tepida GI.</title>
        <authorList>
            <person name="Tsukatani Y."/>
            <person name="Mori H."/>
        </authorList>
    </citation>
    <scope>NUCLEOTIDE SEQUENCE [LARGE SCALE GENOMIC DNA]</scope>
    <source>
        <strain evidence="11 12">GI</strain>
    </source>
</reference>
<proteinExistence type="inferred from homology"/>
<evidence type="ECO:0000256" key="4">
    <source>
        <dbReference type="ARBA" id="ARBA00022723"/>
    </source>
</evidence>
<evidence type="ECO:0000313" key="11">
    <source>
        <dbReference type="EMBL" id="BBF93040.1"/>
    </source>
</evidence>
<feature type="binding site" evidence="9">
    <location>
        <position position="379"/>
    </location>
    <ligand>
        <name>Mg(2+)</name>
        <dbReference type="ChEBI" id="CHEBI:18420"/>
    </ligand>
</feature>
<dbReference type="PROSITE" id="PS01075">
    <property type="entry name" value="ACETATE_KINASE_1"/>
    <property type="match status" value="1"/>
</dbReference>
<evidence type="ECO:0000256" key="10">
    <source>
        <dbReference type="RuleBase" id="RU003835"/>
    </source>
</evidence>
<dbReference type="HAMAP" id="MF_00020">
    <property type="entry name" value="Acetate_kinase"/>
    <property type="match status" value="1"/>
</dbReference>
<name>A0A348G0F7_9HYPH</name>
<keyword evidence="2 9" id="KW-0963">Cytoplasm</keyword>
<dbReference type="SUPFAM" id="SSF53067">
    <property type="entry name" value="Actin-like ATPase domain"/>
    <property type="match status" value="2"/>
</dbReference>
<evidence type="ECO:0000256" key="2">
    <source>
        <dbReference type="ARBA" id="ARBA00022490"/>
    </source>
</evidence>